<dbReference type="Gene3D" id="2.60.40.1890">
    <property type="entry name" value="PCu(A)C copper chaperone"/>
    <property type="match status" value="1"/>
</dbReference>
<dbReference type="Pfam" id="PF04314">
    <property type="entry name" value="PCuAC"/>
    <property type="match status" value="1"/>
</dbReference>
<dbReference type="InterPro" id="IPR058248">
    <property type="entry name" value="Lxx211020-like"/>
</dbReference>
<dbReference type="EMBL" id="QEQK01000002">
    <property type="protein sequence ID" value="PWN57342.1"/>
    <property type="molecule type" value="Genomic_DNA"/>
</dbReference>
<keyword evidence="1" id="KW-0732">Signal</keyword>
<reference evidence="2 3" key="1">
    <citation type="submission" date="2018-05" db="EMBL/GenBank/DDBJ databases">
        <title>Abyssibacter profundi OUC007T gen. nov., sp. nov, a marine bacterium isolated from seawater of the Mariana Trench.</title>
        <authorList>
            <person name="Zhou S."/>
        </authorList>
    </citation>
    <scope>NUCLEOTIDE SEQUENCE [LARGE SCALE GENOMIC DNA]</scope>
    <source>
        <strain evidence="2 3">OUC007</strain>
    </source>
</reference>
<gene>
    <name evidence="2" type="ORF">DEH80_02245</name>
</gene>
<dbReference type="PANTHER" id="PTHR36302">
    <property type="entry name" value="BLR7088 PROTEIN"/>
    <property type="match status" value="1"/>
</dbReference>
<dbReference type="InterPro" id="IPR036182">
    <property type="entry name" value="PCuAC_sf"/>
</dbReference>
<dbReference type="OrthoDB" id="9796962at2"/>
<dbReference type="PANTHER" id="PTHR36302:SF1">
    <property type="entry name" value="COPPER CHAPERONE PCU(A)C"/>
    <property type="match status" value="1"/>
</dbReference>
<dbReference type="PROSITE" id="PS51257">
    <property type="entry name" value="PROKAR_LIPOPROTEIN"/>
    <property type="match status" value="1"/>
</dbReference>
<dbReference type="AlphaFoldDB" id="A0A363UPG5"/>
<protein>
    <submittedName>
        <fullName evidence="2">Copper chaperone PCu(A)C</fullName>
    </submittedName>
</protein>
<feature type="signal peptide" evidence="1">
    <location>
        <begin position="1"/>
        <end position="21"/>
    </location>
</feature>
<keyword evidence="3" id="KW-1185">Reference proteome</keyword>
<accession>A0A363UPG5</accession>
<dbReference type="Proteomes" id="UP000251800">
    <property type="component" value="Unassembled WGS sequence"/>
</dbReference>
<organism evidence="2 3">
    <name type="scientific">Abyssibacter profundi</name>
    <dbReference type="NCBI Taxonomy" id="2182787"/>
    <lineage>
        <taxon>Bacteria</taxon>
        <taxon>Pseudomonadati</taxon>
        <taxon>Pseudomonadota</taxon>
        <taxon>Gammaproteobacteria</taxon>
        <taxon>Chromatiales</taxon>
        <taxon>Oceanococcaceae</taxon>
        <taxon>Abyssibacter</taxon>
    </lineage>
</organism>
<evidence type="ECO:0000313" key="2">
    <source>
        <dbReference type="EMBL" id="PWN57342.1"/>
    </source>
</evidence>
<dbReference type="SUPFAM" id="SSF110087">
    <property type="entry name" value="DR1885-like metal-binding protein"/>
    <property type="match status" value="1"/>
</dbReference>
<proteinExistence type="predicted"/>
<evidence type="ECO:0000313" key="3">
    <source>
        <dbReference type="Proteomes" id="UP000251800"/>
    </source>
</evidence>
<feature type="chain" id="PRO_5017024610" evidence="1">
    <location>
        <begin position="22"/>
        <end position="153"/>
    </location>
</feature>
<sequence length="153" mass="16552">MREVMKRSLLGAILVAVFALTGCGQPKDPIVVEDGWVRALPPGAKMTAGYVSITNNGDGELRMLGVSSPNFGRIEMHSVYLEDGVQQMRMVDGYKIAPGETLTLASGGDHLMMRFPRDLEQSNGQIPVSLAFRGADGELVSVESRFDLRQSAP</sequence>
<evidence type="ECO:0000256" key="1">
    <source>
        <dbReference type="SAM" id="SignalP"/>
    </source>
</evidence>
<comment type="caution">
    <text evidence="2">The sequence shown here is derived from an EMBL/GenBank/DDBJ whole genome shotgun (WGS) entry which is preliminary data.</text>
</comment>
<name>A0A363UPG5_9GAMM</name>
<dbReference type="InterPro" id="IPR007410">
    <property type="entry name" value="LpqE-like"/>
</dbReference>